<feature type="transmembrane region" description="Helical" evidence="6">
    <location>
        <begin position="6"/>
        <end position="25"/>
    </location>
</feature>
<evidence type="ECO:0000256" key="6">
    <source>
        <dbReference type="SAM" id="Phobius"/>
    </source>
</evidence>
<evidence type="ECO:0000256" key="4">
    <source>
        <dbReference type="ARBA" id="ARBA00022989"/>
    </source>
</evidence>
<dbReference type="GO" id="GO:0016020">
    <property type="term" value="C:membrane"/>
    <property type="evidence" value="ECO:0007669"/>
    <property type="project" value="UniProtKB-SubCell"/>
</dbReference>
<gene>
    <name evidence="7" type="ORF">PENTCL1PPCAC_17293</name>
</gene>
<dbReference type="Proteomes" id="UP001432027">
    <property type="component" value="Unassembled WGS sequence"/>
</dbReference>
<feature type="transmembrane region" description="Helical" evidence="6">
    <location>
        <begin position="55"/>
        <end position="75"/>
    </location>
</feature>
<feature type="transmembrane region" description="Helical" evidence="6">
    <location>
        <begin position="87"/>
        <end position="107"/>
    </location>
</feature>
<accession>A0AAV5TLQ0</accession>
<evidence type="ECO:0000256" key="3">
    <source>
        <dbReference type="ARBA" id="ARBA00022692"/>
    </source>
</evidence>
<evidence type="ECO:0000256" key="5">
    <source>
        <dbReference type="ARBA" id="ARBA00023136"/>
    </source>
</evidence>
<comment type="subcellular location">
    <subcellularLocation>
        <location evidence="1">Membrane</location>
        <topology evidence="1">Multi-pass membrane protein</topology>
    </subcellularLocation>
</comment>
<protein>
    <recommendedName>
        <fullName evidence="9">G protein-coupled receptor</fullName>
    </recommendedName>
</protein>
<dbReference type="PANTHER" id="PTHR22945:SF40">
    <property type="entry name" value="SERPENTINE RECEPTOR, CLASS D (DELTA)-RELATED"/>
    <property type="match status" value="1"/>
</dbReference>
<evidence type="ECO:0000256" key="1">
    <source>
        <dbReference type="ARBA" id="ARBA00004141"/>
    </source>
</evidence>
<keyword evidence="5 6" id="KW-0472">Membrane</keyword>
<proteinExistence type="inferred from homology"/>
<organism evidence="7 8">
    <name type="scientific">Pristionchus entomophagus</name>
    <dbReference type="NCBI Taxonomy" id="358040"/>
    <lineage>
        <taxon>Eukaryota</taxon>
        <taxon>Metazoa</taxon>
        <taxon>Ecdysozoa</taxon>
        <taxon>Nematoda</taxon>
        <taxon>Chromadorea</taxon>
        <taxon>Rhabditida</taxon>
        <taxon>Rhabditina</taxon>
        <taxon>Diplogasteromorpha</taxon>
        <taxon>Diplogasteroidea</taxon>
        <taxon>Neodiplogasteridae</taxon>
        <taxon>Pristionchus</taxon>
    </lineage>
</organism>
<evidence type="ECO:0000313" key="8">
    <source>
        <dbReference type="Proteomes" id="UP001432027"/>
    </source>
</evidence>
<reference evidence="7" key="1">
    <citation type="submission" date="2023-10" db="EMBL/GenBank/DDBJ databases">
        <title>Genome assembly of Pristionchus species.</title>
        <authorList>
            <person name="Yoshida K."/>
            <person name="Sommer R.J."/>
        </authorList>
    </citation>
    <scope>NUCLEOTIDE SEQUENCE</scope>
    <source>
        <strain evidence="7">RS0144</strain>
    </source>
</reference>
<sequence length="129" mass="15288">DDRNKFVGIWCMNSPMVAYGFIFYFRQQVNRKMCEQTRTMSNRTRKMHDSLIRALTYHAMLPSLSILGIFGFVAQNLGLQHMVIERAIFMSCTIPPAINPLLTLYFVGPYRRYVQYMWLFRAKKYSIQI</sequence>
<dbReference type="InterPro" id="IPR019421">
    <property type="entry name" value="7TM_GPCR_serpentine_rcpt_Srd"/>
</dbReference>
<dbReference type="AlphaFoldDB" id="A0AAV5TLQ0"/>
<comment type="caution">
    <text evidence="7">The sequence shown here is derived from an EMBL/GenBank/DDBJ whole genome shotgun (WGS) entry which is preliminary data.</text>
</comment>
<dbReference type="PANTHER" id="PTHR22945">
    <property type="entry name" value="SERPENTINE RECEPTOR, CLASS D DELTA"/>
    <property type="match status" value="1"/>
</dbReference>
<keyword evidence="8" id="KW-1185">Reference proteome</keyword>
<keyword evidence="3 6" id="KW-0812">Transmembrane</keyword>
<dbReference type="EMBL" id="BTSX01000004">
    <property type="protein sequence ID" value="GMS95118.1"/>
    <property type="molecule type" value="Genomic_DNA"/>
</dbReference>
<keyword evidence="4 6" id="KW-1133">Transmembrane helix</keyword>
<comment type="similarity">
    <text evidence="2">Belongs to the nematode receptor-like protein srd family.</text>
</comment>
<feature type="non-terminal residue" evidence="7">
    <location>
        <position position="1"/>
    </location>
</feature>
<feature type="non-terminal residue" evidence="7">
    <location>
        <position position="129"/>
    </location>
</feature>
<dbReference type="InterPro" id="IPR050920">
    <property type="entry name" value="Nematode_rcpt-like_delta"/>
</dbReference>
<dbReference type="Pfam" id="PF10317">
    <property type="entry name" value="7TM_GPCR_Srd"/>
    <property type="match status" value="1"/>
</dbReference>
<evidence type="ECO:0000313" key="7">
    <source>
        <dbReference type="EMBL" id="GMS95118.1"/>
    </source>
</evidence>
<evidence type="ECO:0008006" key="9">
    <source>
        <dbReference type="Google" id="ProtNLM"/>
    </source>
</evidence>
<evidence type="ECO:0000256" key="2">
    <source>
        <dbReference type="ARBA" id="ARBA00009166"/>
    </source>
</evidence>
<name>A0AAV5TLQ0_9BILA</name>